<accession>A0AAF0DKG6</accession>
<feature type="compositionally biased region" description="Basic and acidic residues" evidence="1">
    <location>
        <begin position="1"/>
        <end position="17"/>
    </location>
</feature>
<proteinExistence type="predicted"/>
<dbReference type="Proteomes" id="UP001219355">
    <property type="component" value="Chromosome 2"/>
</dbReference>
<protein>
    <submittedName>
        <fullName evidence="2">Uncharacterized protein</fullName>
    </submittedName>
</protein>
<dbReference type="EMBL" id="CP120628">
    <property type="protein sequence ID" value="WEW58610.1"/>
    <property type="molecule type" value="Genomic_DNA"/>
</dbReference>
<sequence length="130" mass="13970">MKLVDRMEQVGKEEALGKRPSKRGISGGAIGQIDGVGSENASRGVALVVSPDLGGSSLAVTKKIKIKRGNSDRMAGAAGLIKNKPTRDDMGKIKINTLQDWTAENKWTAMGSFKVIMDQDLSNQERRDGE</sequence>
<evidence type="ECO:0000313" key="3">
    <source>
        <dbReference type="Proteomes" id="UP001219355"/>
    </source>
</evidence>
<gene>
    <name evidence="2" type="ORF">PRK78_004078</name>
</gene>
<feature type="region of interest" description="Disordered" evidence="1">
    <location>
        <begin position="1"/>
        <end position="29"/>
    </location>
</feature>
<reference evidence="2" key="1">
    <citation type="submission" date="2023-03" db="EMBL/GenBank/DDBJ databases">
        <title>Emydomyces testavorans Genome Sequence.</title>
        <authorList>
            <person name="Hoyer L."/>
        </authorList>
    </citation>
    <scope>NUCLEOTIDE SEQUENCE</scope>
    <source>
        <strain evidence="2">16-2883</strain>
    </source>
</reference>
<name>A0AAF0DKG6_9EURO</name>
<dbReference type="AlphaFoldDB" id="A0AAF0DKG6"/>
<keyword evidence="3" id="KW-1185">Reference proteome</keyword>
<evidence type="ECO:0000256" key="1">
    <source>
        <dbReference type="SAM" id="MobiDB-lite"/>
    </source>
</evidence>
<organism evidence="2 3">
    <name type="scientific">Emydomyces testavorans</name>
    <dbReference type="NCBI Taxonomy" id="2070801"/>
    <lineage>
        <taxon>Eukaryota</taxon>
        <taxon>Fungi</taxon>
        <taxon>Dikarya</taxon>
        <taxon>Ascomycota</taxon>
        <taxon>Pezizomycotina</taxon>
        <taxon>Eurotiomycetes</taxon>
        <taxon>Eurotiomycetidae</taxon>
        <taxon>Onygenales</taxon>
        <taxon>Nannizziopsiaceae</taxon>
        <taxon>Emydomyces</taxon>
    </lineage>
</organism>
<evidence type="ECO:0000313" key="2">
    <source>
        <dbReference type="EMBL" id="WEW58610.1"/>
    </source>
</evidence>